<name>A0A100ITZ7_ASPNG</name>
<dbReference type="EMBL" id="BCMY01000027">
    <property type="protein sequence ID" value="GAQ47297.1"/>
    <property type="molecule type" value="Genomic_DNA"/>
</dbReference>
<protein>
    <submittedName>
        <fullName evidence="2">Uncharacterized protein</fullName>
    </submittedName>
</protein>
<dbReference type="OrthoDB" id="9451547at2759"/>
<organism evidence="2 3">
    <name type="scientific">Aspergillus niger</name>
    <dbReference type="NCBI Taxonomy" id="5061"/>
    <lineage>
        <taxon>Eukaryota</taxon>
        <taxon>Fungi</taxon>
        <taxon>Dikarya</taxon>
        <taxon>Ascomycota</taxon>
        <taxon>Pezizomycotina</taxon>
        <taxon>Eurotiomycetes</taxon>
        <taxon>Eurotiomycetidae</taxon>
        <taxon>Eurotiales</taxon>
        <taxon>Aspergillaceae</taxon>
        <taxon>Aspergillus</taxon>
        <taxon>Aspergillus subgen. Circumdati</taxon>
    </lineage>
</organism>
<accession>A0A100ITZ7</accession>
<evidence type="ECO:0000313" key="2">
    <source>
        <dbReference type="EMBL" id="GAQ47297.1"/>
    </source>
</evidence>
<sequence>MSHNSTCTTASTVAATTHDIVHGWVYQPNCRGTIDIIWSGLFTIFICTYTMLCLNVPAQYEKPWDIICRRLFWMLVAISGPEFVLTYASAQWGRARDSVRAFKASGFPQWTMRHGFFADMGGFHLVPPDGPPFPVTSKHIHWLVIHNYLPFPEITSEEITDRSKQDTVAKIVSCMQTSWMLLQCLGRAAQGLAITTLELSALAIVVCSVMTSLCWLHKPSDVRTPIRLELHISIEQIRREAGDHAMEPYKQTPLDFIDDLLPSWSLNVQPFMKMPVAPFERPLPRLGNDRLPDLKGYQEIILCVATLLYASIHLIGWNFGFPTKAELILWRVCSMFLFGNTVAFWVFETSAAWYRIGRWQRFFCRIFWKSKLEDVEQARLTRESAKVPKVLPLKAEFWSIFPLACTYAAARLYLIVEAFVGLRALEVSAYRTVNWTTFLPHL</sequence>
<dbReference type="AlphaFoldDB" id="A0A100ITZ7"/>
<dbReference type="VEuPathDB" id="FungiDB:ATCC64974_83680"/>
<keyword evidence="1" id="KW-0812">Transmembrane</keyword>
<dbReference type="VEuPathDB" id="FungiDB:M747DRAFT_48491"/>
<feature type="transmembrane region" description="Helical" evidence="1">
    <location>
        <begin position="327"/>
        <end position="347"/>
    </location>
</feature>
<feature type="transmembrane region" description="Helical" evidence="1">
    <location>
        <begin position="199"/>
        <end position="217"/>
    </location>
</feature>
<dbReference type="OMA" id="PFAIERM"/>
<feature type="transmembrane region" description="Helical" evidence="1">
    <location>
        <begin position="300"/>
        <end position="321"/>
    </location>
</feature>
<feature type="transmembrane region" description="Helical" evidence="1">
    <location>
        <begin position="70"/>
        <end position="90"/>
    </location>
</feature>
<keyword evidence="1" id="KW-1133">Transmembrane helix</keyword>
<dbReference type="PANTHER" id="PTHR35043">
    <property type="entry name" value="TRANSCRIPTION FACTOR DOMAIN-CONTAINING PROTEIN"/>
    <property type="match status" value="1"/>
</dbReference>
<reference evidence="3" key="1">
    <citation type="journal article" date="2016" name="Genome Announc.">
        <title>Draft genome sequence of Aspergillus niger strain An76.</title>
        <authorList>
            <person name="Gong W."/>
            <person name="Cheng Z."/>
            <person name="Zhang H."/>
            <person name="Liu L."/>
            <person name="Gao P."/>
            <person name="Wang L."/>
        </authorList>
    </citation>
    <scope>NUCLEOTIDE SEQUENCE [LARGE SCALE GENOMIC DNA]</scope>
    <source>
        <strain evidence="3">An76</strain>
    </source>
</reference>
<dbReference type="VEuPathDB" id="FungiDB:ASPNIDRAFT2_1186415"/>
<dbReference type="Proteomes" id="UP000068243">
    <property type="component" value="Unassembled WGS sequence"/>
</dbReference>
<dbReference type="PANTHER" id="PTHR35043:SF8">
    <property type="entry name" value="DUF4220 DOMAIN-CONTAINING PROTEIN"/>
    <property type="match status" value="1"/>
</dbReference>
<dbReference type="VEuPathDB" id="FungiDB:An03g01740"/>
<proteinExistence type="predicted"/>
<gene>
    <name evidence="2" type="ORF">ABL_09958</name>
</gene>
<evidence type="ECO:0000313" key="3">
    <source>
        <dbReference type="Proteomes" id="UP000068243"/>
    </source>
</evidence>
<feature type="transmembrane region" description="Helical" evidence="1">
    <location>
        <begin position="36"/>
        <end position="58"/>
    </location>
</feature>
<comment type="caution">
    <text evidence="2">The sequence shown here is derived from an EMBL/GenBank/DDBJ whole genome shotgun (WGS) entry which is preliminary data.</text>
</comment>
<keyword evidence="1" id="KW-0472">Membrane</keyword>
<evidence type="ECO:0000256" key="1">
    <source>
        <dbReference type="SAM" id="Phobius"/>
    </source>
</evidence>